<organism evidence="4 5">
    <name type="scientific">Thermoleophilum album</name>
    <dbReference type="NCBI Taxonomy" id="29539"/>
    <lineage>
        <taxon>Bacteria</taxon>
        <taxon>Bacillati</taxon>
        <taxon>Actinomycetota</taxon>
        <taxon>Thermoleophilia</taxon>
        <taxon>Thermoleophilales</taxon>
        <taxon>Thermoleophilaceae</taxon>
        <taxon>Thermoleophilum</taxon>
    </lineage>
</organism>
<accession>A0A1H6FL92</accession>
<dbReference type="EMBL" id="FNWJ01000001">
    <property type="protein sequence ID" value="SEH10595.1"/>
    <property type="molecule type" value="Genomic_DNA"/>
</dbReference>
<evidence type="ECO:0000259" key="3">
    <source>
        <dbReference type="Pfam" id="PF13473"/>
    </source>
</evidence>
<evidence type="ECO:0000313" key="5">
    <source>
        <dbReference type="Proteomes" id="UP000222056"/>
    </source>
</evidence>
<keyword evidence="2" id="KW-0186">Copper</keyword>
<dbReference type="Proteomes" id="UP000222056">
    <property type="component" value="Unassembled WGS sequence"/>
</dbReference>
<dbReference type="Gene3D" id="2.60.40.420">
    <property type="entry name" value="Cupredoxins - blue copper proteins"/>
    <property type="match status" value="1"/>
</dbReference>
<sequence>MPTVRNSSAIVGAARKAVHLARSPAGRRPRPLPVWSLLMAAGIVAASGCGQVERGGRGFARAVPGASVQVTAREYGFTPARIDLARAGRLRFVVRNVGSLPHDLRLRDERGRELGGTPAFERGSRTVTFVLRPGRYTYYCSIGDHEQLGMRGVLVVRTR</sequence>
<evidence type="ECO:0000256" key="1">
    <source>
        <dbReference type="ARBA" id="ARBA00022723"/>
    </source>
</evidence>
<name>A0A1H6FL92_THEAL</name>
<dbReference type="SUPFAM" id="SSF49503">
    <property type="entry name" value="Cupredoxins"/>
    <property type="match status" value="1"/>
</dbReference>
<reference evidence="5" key="1">
    <citation type="submission" date="2016-10" db="EMBL/GenBank/DDBJ databases">
        <authorList>
            <person name="Varghese N."/>
            <person name="Submissions S."/>
        </authorList>
    </citation>
    <scope>NUCLEOTIDE SEQUENCE [LARGE SCALE GENOMIC DNA]</scope>
    <source>
        <strain evidence="5">ATCC 35263</strain>
    </source>
</reference>
<dbReference type="PROSITE" id="PS00196">
    <property type="entry name" value="COPPER_BLUE"/>
    <property type="match status" value="1"/>
</dbReference>
<keyword evidence="1" id="KW-0479">Metal-binding</keyword>
<dbReference type="AlphaFoldDB" id="A0A1H6FL92"/>
<dbReference type="Pfam" id="PF13473">
    <property type="entry name" value="Cupredoxin_1"/>
    <property type="match status" value="1"/>
</dbReference>
<dbReference type="InterPro" id="IPR008972">
    <property type="entry name" value="Cupredoxin"/>
</dbReference>
<dbReference type="GO" id="GO:0046872">
    <property type="term" value="F:metal ion binding"/>
    <property type="evidence" value="ECO:0007669"/>
    <property type="project" value="UniProtKB-KW"/>
</dbReference>
<protein>
    <submittedName>
        <fullName evidence="4">Plastocyanin</fullName>
    </submittedName>
</protein>
<dbReference type="STRING" id="29539.SAMN02745716_0465"/>
<evidence type="ECO:0000313" key="4">
    <source>
        <dbReference type="EMBL" id="SEH10595.1"/>
    </source>
</evidence>
<keyword evidence="5" id="KW-1185">Reference proteome</keyword>
<dbReference type="InterPro" id="IPR028871">
    <property type="entry name" value="BlueCu_1_BS"/>
</dbReference>
<proteinExistence type="predicted"/>
<feature type="domain" description="EfeO-type cupredoxin-like" evidence="3">
    <location>
        <begin position="66"/>
        <end position="156"/>
    </location>
</feature>
<evidence type="ECO:0000256" key="2">
    <source>
        <dbReference type="ARBA" id="ARBA00023008"/>
    </source>
</evidence>
<gene>
    <name evidence="4" type="ORF">SAMN02745716_0465</name>
</gene>
<dbReference type="InterPro" id="IPR028096">
    <property type="entry name" value="EfeO_Cupredoxin"/>
</dbReference>